<gene>
    <name evidence="2" type="ORF">CYJ34_02800</name>
</gene>
<dbReference type="AlphaFoldDB" id="A0A2I1M9D2"/>
<feature type="transmembrane region" description="Helical" evidence="1">
    <location>
        <begin position="95"/>
        <end position="114"/>
    </location>
</feature>
<evidence type="ECO:0008006" key="4">
    <source>
        <dbReference type="Google" id="ProtNLM"/>
    </source>
</evidence>
<feature type="transmembrane region" description="Helical" evidence="1">
    <location>
        <begin position="72"/>
        <end position="89"/>
    </location>
</feature>
<keyword evidence="3" id="KW-1185">Reference proteome</keyword>
<keyword evidence="1" id="KW-1133">Transmembrane helix</keyword>
<proteinExistence type="predicted"/>
<feature type="transmembrane region" description="Helical" evidence="1">
    <location>
        <begin position="246"/>
        <end position="270"/>
    </location>
</feature>
<feature type="transmembrane region" description="Helical" evidence="1">
    <location>
        <begin position="121"/>
        <end position="140"/>
    </location>
</feature>
<reference evidence="2 3" key="1">
    <citation type="submission" date="2017-12" db="EMBL/GenBank/DDBJ databases">
        <title>Phylogenetic diversity of female urinary microbiome.</title>
        <authorList>
            <person name="Thomas-White K."/>
            <person name="Wolfe A.J."/>
        </authorList>
    </citation>
    <scope>NUCLEOTIDE SEQUENCE [LARGE SCALE GENOMIC DNA]</scope>
    <source>
        <strain evidence="2 3">UMB0119</strain>
    </source>
</reference>
<evidence type="ECO:0000313" key="3">
    <source>
        <dbReference type="Proteomes" id="UP000234335"/>
    </source>
</evidence>
<evidence type="ECO:0000256" key="1">
    <source>
        <dbReference type="SAM" id="Phobius"/>
    </source>
</evidence>
<dbReference type="Proteomes" id="UP000234335">
    <property type="component" value="Unassembled WGS sequence"/>
</dbReference>
<evidence type="ECO:0000313" key="2">
    <source>
        <dbReference type="EMBL" id="PKZ16728.1"/>
    </source>
</evidence>
<feature type="transmembrane region" description="Helical" evidence="1">
    <location>
        <begin position="282"/>
        <end position="304"/>
    </location>
</feature>
<protein>
    <recommendedName>
        <fullName evidence="4">DUF2232 domain-containing protein</fullName>
    </recommendedName>
</protein>
<organism evidence="2 3">
    <name type="scientific">Anaerococcus octavius</name>
    <dbReference type="NCBI Taxonomy" id="54007"/>
    <lineage>
        <taxon>Bacteria</taxon>
        <taxon>Bacillati</taxon>
        <taxon>Bacillota</taxon>
        <taxon>Tissierellia</taxon>
        <taxon>Tissierellales</taxon>
        <taxon>Peptoniphilaceae</taxon>
        <taxon>Anaerococcus</taxon>
    </lineage>
</organism>
<accession>A0A2I1M9D2</accession>
<sequence>MSEDCSTLAFMINLNERKSMNKSKNLNKIVNVLFYICLISILTLASSSSFIMLITIPILFAVIALDKGLKDFLIVLIGSFLVGLIFENIRSVTLFYIPILILSLIEIILVKSKLSDKNQILINFLLASLVFIGVYKYQMITEGVTIADMAKELKEVFAENMQYDIADSVYERSFALYPSILAALAMVYSIFSLKIVRNYLAYKNKAVDMKNLNTIRIGKKDLTIMLISAVVIYFLLNMFIDVPSTYISSNLVCMVAIVLILNGIFTYDYLNMARSASLTRGMRCFFIIIFFYFFMVIFLLLGIADIFVDFRNKTRRIDAK</sequence>
<comment type="caution">
    <text evidence="2">The sequence shown here is derived from an EMBL/GenBank/DDBJ whole genome shotgun (WGS) entry which is preliminary data.</text>
</comment>
<feature type="transmembrane region" description="Helical" evidence="1">
    <location>
        <begin position="221"/>
        <end position="240"/>
    </location>
</feature>
<feature type="transmembrane region" description="Helical" evidence="1">
    <location>
        <begin position="32"/>
        <end position="65"/>
    </location>
</feature>
<keyword evidence="1" id="KW-0472">Membrane</keyword>
<dbReference type="OrthoDB" id="1693116at2"/>
<name>A0A2I1M9D2_9FIRM</name>
<feature type="transmembrane region" description="Helical" evidence="1">
    <location>
        <begin position="176"/>
        <end position="200"/>
    </location>
</feature>
<keyword evidence="1" id="KW-0812">Transmembrane</keyword>
<dbReference type="EMBL" id="PKGS01000002">
    <property type="protein sequence ID" value="PKZ16728.1"/>
    <property type="molecule type" value="Genomic_DNA"/>
</dbReference>